<dbReference type="PANTHER" id="PTHR30047">
    <property type="entry name" value="HIGH-AFFINITY CHOLINE TRANSPORT PROTEIN-RELATED"/>
    <property type="match status" value="1"/>
</dbReference>
<dbReference type="InterPro" id="IPR000060">
    <property type="entry name" value="BCCT_transptr"/>
</dbReference>
<feature type="transmembrane region" description="Helical" evidence="9">
    <location>
        <begin position="384"/>
        <end position="402"/>
    </location>
</feature>
<dbReference type="PANTHER" id="PTHR30047:SF7">
    <property type="entry name" value="HIGH-AFFINITY CHOLINE TRANSPORT PROTEIN"/>
    <property type="match status" value="1"/>
</dbReference>
<protein>
    <submittedName>
        <fullName evidence="10">Choline-glycine betaine transporter</fullName>
    </submittedName>
</protein>
<keyword evidence="6 9" id="KW-1133">Transmembrane helix</keyword>
<feature type="transmembrane region" description="Helical" evidence="9">
    <location>
        <begin position="253"/>
        <end position="274"/>
    </location>
</feature>
<dbReference type="PATRIC" id="fig|1224164.3.peg.919"/>
<name>W5Y087_9CORY</name>
<dbReference type="eggNOG" id="COG1292">
    <property type="taxonomic scope" value="Bacteria"/>
</dbReference>
<feature type="compositionally biased region" description="Basic and acidic residues" evidence="8">
    <location>
        <begin position="587"/>
        <end position="596"/>
    </location>
</feature>
<gene>
    <name evidence="10" type="ORF">B843_04630</name>
</gene>
<feature type="transmembrane region" description="Helical" evidence="9">
    <location>
        <begin position="294"/>
        <end position="314"/>
    </location>
</feature>
<dbReference type="EMBL" id="CP004353">
    <property type="protein sequence ID" value="AHI22315.1"/>
    <property type="molecule type" value="Genomic_DNA"/>
</dbReference>
<dbReference type="InterPro" id="IPR018093">
    <property type="entry name" value="BCCT_CS"/>
</dbReference>
<proteinExistence type="inferred from homology"/>
<feature type="region of interest" description="Disordered" evidence="8">
    <location>
        <begin position="1"/>
        <end position="36"/>
    </location>
</feature>
<evidence type="ECO:0000256" key="8">
    <source>
        <dbReference type="SAM" id="MobiDB-lite"/>
    </source>
</evidence>
<feature type="transmembrane region" description="Helical" evidence="9">
    <location>
        <begin position="537"/>
        <end position="557"/>
    </location>
</feature>
<dbReference type="Proteomes" id="UP000019222">
    <property type="component" value="Chromosome"/>
</dbReference>
<evidence type="ECO:0000256" key="1">
    <source>
        <dbReference type="ARBA" id="ARBA00004651"/>
    </source>
</evidence>
<dbReference type="Pfam" id="PF02028">
    <property type="entry name" value="BCCT"/>
    <property type="match status" value="1"/>
</dbReference>
<keyword evidence="3" id="KW-0813">Transport</keyword>
<feature type="region of interest" description="Disordered" evidence="8">
    <location>
        <begin position="587"/>
        <end position="620"/>
    </location>
</feature>
<feature type="transmembrane region" description="Helical" evidence="9">
    <location>
        <begin position="468"/>
        <end position="485"/>
    </location>
</feature>
<dbReference type="Gene3D" id="1.20.5.430">
    <property type="match status" value="1"/>
</dbReference>
<evidence type="ECO:0000256" key="2">
    <source>
        <dbReference type="ARBA" id="ARBA00005658"/>
    </source>
</evidence>
<feature type="transmembrane region" description="Helical" evidence="9">
    <location>
        <begin position="78"/>
        <end position="95"/>
    </location>
</feature>
<feature type="transmembrane region" description="Helical" evidence="9">
    <location>
        <begin position="115"/>
        <end position="135"/>
    </location>
</feature>
<dbReference type="GO" id="GO:0005886">
    <property type="term" value="C:plasma membrane"/>
    <property type="evidence" value="ECO:0007669"/>
    <property type="project" value="UniProtKB-SubCell"/>
</dbReference>
<dbReference type="AlphaFoldDB" id="W5Y087"/>
<keyword evidence="7 9" id="KW-0472">Membrane</keyword>
<feature type="compositionally biased region" description="Low complexity" evidence="8">
    <location>
        <begin position="15"/>
        <end position="36"/>
    </location>
</feature>
<feature type="transmembrane region" description="Helical" evidence="9">
    <location>
        <begin position="414"/>
        <end position="437"/>
    </location>
</feature>
<dbReference type="KEGG" id="cvt:B843_04630"/>
<evidence type="ECO:0000256" key="6">
    <source>
        <dbReference type="ARBA" id="ARBA00022989"/>
    </source>
</evidence>
<feature type="transmembrane region" description="Helical" evidence="9">
    <location>
        <begin position="207"/>
        <end position="225"/>
    </location>
</feature>
<reference evidence="10 11" key="1">
    <citation type="submission" date="2013-02" db="EMBL/GenBank/DDBJ databases">
        <title>The complete genome sequence of Corynebacterium vitaeruminis DSM 20294.</title>
        <authorList>
            <person name="Ruckert C."/>
            <person name="Albersmeier A."/>
            <person name="Kalinowski J."/>
        </authorList>
    </citation>
    <scope>NUCLEOTIDE SEQUENCE [LARGE SCALE GENOMIC DNA]</scope>
    <source>
        <strain evidence="11">ATCC 10234</strain>
    </source>
</reference>
<sequence length="620" mass="66886">MSFTDKDTPNPPTPGDSLGPGAAGAASDSANDAPAVSATEELVAMLEGAEAIGEKSSLPEKEIVFEGEDDSVGIDWKVSIPAFVIVLATVAWGMLGTESFSSFSSAALTLVVNNFGWAFILLTSVFLVFAIVIALSKFGSIKLGRNDEAPEFSTTSWIAMMFAAGMGIGLMFYGASEPLTFYRQGVPGYEPHNVGKAMSSTLLHWTLHPWAIYGIFGLAIAYSTFRLGRRQLLSSAFVPLFGERAAKGWPGRIIDILTIIATIFGTACSLGVGATQISAGLSAAGLIENPRMSTIVAIVAVLTLAFIISAMSGVGKGIQYISNANMILAALLAIFVFIVGPSVSILNLIPGSIGAYLSNFFEMIGRTAESANGTAGTWLSSWTIFYWAWWISWSPFVGMFLARISRGRTIREFIFGVMFVPSGVSVLWFAIFGGTAIHLEQQGQSIWGDGSAEYQLFDLLHQFPGGKVAGVLAVILLATFFITSADSASTVMGSMSQGGQTDANKFISAGWGLLVALIGMTMLVTGGDDILSNLQNITIIAASPFLVVIFVLMFALLKDLRNDEIYLDHREQQRFAARLARERRIHLEHEKKEQAKQRRINNRVNRQKQKKPRHPKAYHA</sequence>
<feature type="compositionally biased region" description="Basic residues" evidence="8">
    <location>
        <begin position="597"/>
        <end position="620"/>
    </location>
</feature>
<evidence type="ECO:0000256" key="4">
    <source>
        <dbReference type="ARBA" id="ARBA00022475"/>
    </source>
</evidence>
<evidence type="ECO:0000256" key="3">
    <source>
        <dbReference type="ARBA" id="ARBA00022448"/>
    </source>
</evidence>
<feature type="transmembrane region" description="Helical" evidence="9">
    <location>
        <begin position="506"/>
        <end position="525"/>
    </location>
</feature>
<evidence type="ECO:0000313" key="10">
    <source>
        <dbReference type="EMBL" id="AHI22315.1"/>
    </source>
</evidence>
<dbReference type="GO" id="GO:0022857">
    <property type="term" value="F:transmembrane transporter activity"/>
    <property type="evidence" value="ECO:0007669"/>
    <property type="project" value="InterPro"/>
</dbReference>
<evidence type="ECO:0000313" key="11">
    <source>
        <dbReference type="Proteomes" id="UP000019222"/>
    </source>
</evidence>
<feature type="transmembrane region" description="Helical" evidence="9">
    <location>
        <begin position="326"/>
        <end position="349"/>
    </location>
</feature>
<comment type="subcellular location">
    <subcellularLocation>
        <location evidence="1">Cell membrane</location>
        <topology evidence="1">Multi-pass membrane protein</topology>
    </subcellularLocation>
</comment>
<evidence type="ECO:0000256" key="7">
    <source>
        <dbReference type="ARBA" id="ARBA00023136"/>
    </source>
</evidence>
<keyword evidence="11" id="KW-1185">Reference proteome</keyword>
<accession>W5Y087</accession>
<comment type="similarity">
    <text evidence="2">Belongs to the BCCT transporter (TC 2.A.15) family.</text>
</comment>
<organism evidence="10 11">
    <name type="scientific">Corynebacterium vitaeruminis DSM 20294</name>
    <dbReference type="NCBI Taxonomy" id="1224164"/>
    <lineage>
        <taxon>Bacteria</taxon>
        <taxon>Bacillati</taxon>
        <taxon>Actinomycetota</taxon>
        <taxon>Actinomycetes</taxon>
        <taxon>Mycobacteriales</taxon>
        <taxon>Corynebacteriaceae</taxon>
        <taxon>Corynebacterium</taxon>
    </lineage>
</organism>
<dbReference type="PROSITE" id="PS01303">
    <property type="entry name" value="BCCT"/>
    <property type="match status" value="1"/>
</dbReference>
<evidence type="ECO:0000256" key="9">
    <source>
        <dbReference type="SAM" id="Phobius"/>
    </source>
</evidence>
<keyword evidence="5 9" id="KW-0812">Transmembrane</keyword>
<dbReference type="HOGENOM" id="CLU_010118_4_0_11"/>
<evidence type="ECO:0000256" key="5">
    <source>
        <dbReference type="ARBA" id="ARBA00022692"/>
    </source>
</evidence>
<dbReference type="STRING" id="1224164.B843_04630"/>
<keyword evidence="4" id="KW-1003">Cell membrane</keyword>
<feature type="transmembrane region" description="Helical" evidence="9">
    <location>
        <begin position="156"/>
        <end position="175"/>
    </location>
</feature>
<dbReference type="NCBIfam" id="TIGR00842">
    <property type="entry name" value="bcct"/>
    <property type="match status" value="1"/>
</dbReference>